<feature type="domain" description="PEP-utilising enzyme mobile" evidence="1">
    <location>
        <begin position="427"/>
        <end position="496"/>
    </location>
</feature>
<keyword evidence="4" id="KW-1185">Reference proteome</keyword>
<dbReference type="PROSITE" id="PS00370">
    <property type="entry name" value="PEP_ENZYMES_PHOS_SITE"/>
    <property type="match status" value="1"/>
</dbReference>
<dbReference type="SUPFAM" id="SSF56059">
    <property type="entry name" value="Glutathione synthetase ATP-binding domain-like"/>
    <property type="match status" value="1"/>
</dbReference>
<accession>A0ABS5QFA6</accession>
<dbReference type="SUPFAM" id="SSF52009">
    <property type="entry name" value="Phosphohistidine domain"/>
    <property type="match status" value="1"/>
</dbReference>
<evidence type="ECO:0000313" key="4">
    <source>
        <dbReference type="Proteomes" id="UP000766336"/>
    </source>
</evidence>
<proteinExistence type="predicted"/>
<dbReference type="Gene3D" id="3.50.30.10">
    <property type="entry name" value="Phosphohistidine domain"/>
    <property type="match status" value="1"/>
</dbReference>
<dbReference type="RefSeq" id="WP_213671079.1">
    <property type="nucleotide sequence ID" value="NZ_JAHCDA010000003.1"/>
</dbReference>
<organism evidence="3 4">
    <name type="scientific">Roseococcus pinisoli</name>
    <dbReference type="NCBI Taxonomy" id="2835040"/>
    <lineage>
        <taxon>Bacteria</taxon>
        <taxon>Pseudomonadati</taxon>
        <taxon>Pseudomonadota</taxon>
        <taxon>Alphaproteobacteria</taxon>
        <taxon>Acetobacterales</taxon>
        <taxon>Roseomonadaceae</taxon>
        <taxon>Roseococcus</taxon>
    </lineage>
</organism>
<sequence length="706" mass="75775">MKLSTTPQMQAFPIVKFGMAGCPGLNNEIDATAFLGGKGANLVRMTELNLPVPPGFTLPTPWCALYETAPDAVLDEAVELALVAYEELKSHFGYAPLVSVRSGAPVSMPGMMDTILNVGMTQDSLQEWTNRLGGRTALDSRRRLIQMLGHTAYGVPSEAFEKILQNAKDQAGVKEDKELDTNALVAVCAAYCQLFQAVTQKPFPETIEEQLRASIGAVFGSWRNERADVYRKMQGIPVEMGTAVTVQAMVFGNANDDSGSGVLFTRNPSNGEPGIFGEFLPNAQGEDVVAGVRTPMPFFVLREMWPEVGDQIVAVCTRLEAVYQDMMDVEFTVQDRALFMLQCRVGKRASLAKFRIAHDMHQEGLIDLNCLVSRFDGKDFIEVSRPCVDHSFKTEPTFVGLAGSPGVVTGVAVTDSKTAITRAKAGEGVLLVRHETDPDDIGAMDASVGILTKTGGSTSHAAVVARAMNKACVVGCEEIDVSLLEGKKITICGSTGRVWVDVDVPVLGGTLTPETVAVLEWAAHLKDEMIVISDLRDGVPNVAFILSSIDNWGDESWLDAQVAILSKSTVPPGSFFRLESPKSLMNTDDLLVARMGGENFLSSDTPWIPAQLKNLGLPIQASNGLVAMKLLEQGINSMASPSTLAGLMEGGVVAVSAELEAAFGSEEAKGRILRWCRSEFGTVVASNGHLLGVALLHKNHSRARAA</sequence>
<dbReference type="Proteomes" id="UP000766336">
    <property type="component" value="Unassembled WGS sequence"/>
</dbReference>
<gene>
    <name evidence="3" type="ORF">KHU32_15580</name>
</gene>
<dbReference type="EMBL" id="JAHCDA010000003">
    <property type="protein sequence ID" value="MBS7812371.1"/>
    <property type="molecule type" value="Genomic_DNA"/>
</dbReference>
<dbReference type="Pfam" id="PF00391">
    <property type="entry name" value="PEP-utilizers"/>
    <property type="match status" value="1"/>
</dbReference>
<dbReference type="InterPro" id="IPR002192">
    <property type="entry name" value="PPDK_AMP/ATP-bd"/>
</dbReference>
<dbReference type="Gene3D" id="3.30.1490.20">
    <property type="entry name" value="ATP-grasp fold, A domain"/>
    <property type="match status" value="1"/>
</dbReference>
<dbReference type="Gene3D" id="1.20.80.30">
    <property type="match status" value="1"/>
</dbReference>
<dbReference type="Pfam" id="PF01326">
    <property type="entry name" value="PPDK_N"/>
    <property type="match status" value="2"/>
</dbReference>
<evidence type="ECO:0000313" key="3">
    <source>
        <dbReference type="EMBL" id="MBS7812371.1"/>
    </source>
</evidence>
<feature type="domain" description="Pyruvate phosphate dikinase AMP/ATP-binding" evidence="2">
    <location>
        <begin position="311"/>
        <end position="363"/>
    </location>
</feature>
<dbReference type="InterPro" id="IPR013815">
    <property type="entry name" value="ATP_grasp_subdomain_1"/>
</dbReference>
<evidence type="ECO:0008006" key="5">
    <source>
        <dbReference type="Google" id="ProtNLM"/>
    </source>
</evidence>
<reference evidence="3 4" key="1">
    <citation type="submission" date="2021-05" db="EMBL/GenBank/DDBJ databases">
        <title>Roseococcus sp. XZZS9, whole genome shotgun sequencing project.</title>
        <authorList>
            <person name="Zhao G."/>
            <person name="Shen L."/>
        </authorList>
    </citation>
    <scope>NUCLEOTIDE SEQUENCE [LARGE SCALE GENOMIC DNA]</scope>
    <source>
        <strain evidence="3 4">XZZS9</strain>
    </source>
</reference>
<dbReference type="InterPro" id="IPR010121">
    <property type="entry name" value="Pyruvate_phosphate_dikinase"/>
</dbReference>
<dbReference type="PANTHER" id="PTHR22931">
    <property type="entry name" value="PHOSPHOENOLPYRUVATE DIKINASE-RELATED"/>
    <property type="match status" value="1"/>
</dbReference>
<evidence type="ECO:0000259" key="1">
    <source>
        <dbReference type="Pfam" id="PF00391"/>
    </source>
</evidence>
<dbReference type="Gene3D" id="1.10.189.10">
    <property type="entry name" value="Pyruvate Phosphate Dikinase, domain 2"/>
    <property type="match status" value="1"/>
</dbReference>
<dbReference type="InterPro" id="IPR008279">
    <property type="entry name" value="PEP-util_enz_mobile_dom"/>
</dbReference>
<comment type="caution">
    <text evidence="3">The sequence shown here is derived from an EMBL/GenBank/DDBJ whole genome shotgun (WGS) entry which is preliminary data.</text>
</comment>
<feature type="domain" description="Pyruvate phosphate dikinase AMP/ATP-binding" evidence="2">
    <location>
        <begin position="83"/>
        <end position="302"/>
    </location>
</feature>
<name>A0ABS5QFA6_9PROT</name>
<dbReference type="PANTHER" id="PTHR22931:SF9">
    <property type="entry name" value="PYRUVATE, PHOSPHATE DIKINASE 1, CHLOROPLASTIC"/>
    <property type="match status" value="1"/>
</dbReference>
<evidence type="ECO:0000259" key="2">
    <source>
        <dbReference type="Pfam" id="PF01326"/>
    </source>
</evidence>
<dbReference type="InterPro" id="IPR036637">
    <property type="entry name" value="Phosphohistidine_dom_sf"/>
</dbReference>
<protein>
    <recommendedName>
        <fullName evidence="5">Pyruvate, phosphate dikinase</fullName>
    </recommendedName>
</protein>
<dbReference type="InterPro" id="IPR018274">
    <property type="entry name" value="PEP_util_AS"/>
</dbReference>
<dbReference type="Gene3D" id="3.30.470.20">
    <property type="entry name" value="ATP-grasp fold, B domain"/>
    <property type="match status" value="1"/>
</dbReference>